<feature type="region of interest" description="Disordered" evidence="1">
    <location>
        <begin position="100"/>
        <end position="119"/>
    </location>
</feature>
<feature type="compositionally biased region" description="Gly residues" evidence="1">
    <location>
        <begin position="103"/>
        <end position="114"/>
    </location>
</feature>
<feature type="region of interest" description="Disordered" evidence="1">
    <location>
        <begin position="1"/>
        <end position="20"/>
    </location>
</feature>
<feature type="domain" description="Coenzyme Q-binding protein COQ10 START" evidence="2">
    <location>
        <begin position="131"/>
        <end position="251"/>
    </location>
</feature>
<keyword evidence="4" id="KW-1185">Reference proteome</keyword>
<dbReference type="InterPro" id="IPR023393">
    <property type="entry name" value="START-like_dom_sf"/>
</dbReference>
<feature type="compositionally biased region" description="Basic and acidic residues" evidence="1">
    <location>
        <begin position="353"/>
        <end position="363"/>
    </location>
</feature>
<dbReference type="Gene3D" id="3.30.530.20">
    <property type="match status" value="1"/>
</dbReference>
<name>A0ABN1ECD7_9ACTN</name>
<dbReference type="CDD" id="cd07817">
    <property type="entry name" value="SRPBCC_8"/>
    <property type="match status" value="1"/>
</dbReference>
<sequence length="363" mass="39901">MTMAEKGTEGNGRALTDDLPVDQLKDAGRELVQALMARTLTGASGKLQDMTQRLTDAADGGAKTKMAATGVKKLAEGESPLKAGLSAGATGAKEKVKEAVSSIGGGGKDGGGGGDKGDKKKVTNIIEQFDVGLPRRVAYDQWTQFADYPSFTKKVESVEQESDEKLHWRAQVFLSHRSWDSTIIEQVPDERIVWKSKGPKGYVDGAVTFHELGPTMTRIILVAEYHPDGFFEKTANLWRAQGRRLRLDFKHIKRHMMTRTILEQEEVQGWRGEIRDGEVVKTHEDALKEEQEAAGSEEDQAESEGAGSEEDQAKPDEDQEKPDREEQPEAGEERAETEEDQAESEGAEQESEEPAKEKAESTA</sequence>
<gene>
    <name evidence="3" type="ORF">GCM10009546_27410</name>
</gene>
<dbReference type="PANTHER" id="PTHR33824">
    <property type="entry name" value="POLYKETIDE CYCLASE/DEHYDRASE AND LIPID TRANSPORT SUPERFAMILY PROTEIN"/>
    <property type="match status" value="1"/>
</dbReference>
<dbReference type="Proteomes" id="UP001501427">
    <property type="component" value="Unassembled WGS sequence"/>
</dbReference>
<dbReference type="InterPro" id="IPR047137">
    <property type="entry name" value="ORF3"/>
</dbReference>
<comment type="caution">
    <text evidence="3">The sequence shown here is derived from an EMBL/GenBank/DDBJ whole genome shotgun (WGS) entry which is preliminary data.</text>
</comment>
<accession>A0ABN1ECD7</accession>
<feature type="region of interest" description="Disordered" evidence="1">
    <location>
        <begin position="288"/>
        <end position="363"/>
    </location>
</feature>
<dbReference type="InterPro" id="IPR005031">
    <property type="entry name" value="COQ10_START"/>
</dbReference>
<evidence type="ECO:0000313" key="3">
    <source>
        <dbReference type="EMBL" id="GAA0563679.1"/>
    </source>
</evidence>
<evidence type="ECO:0000313" key="4">
    <source>
        <dbReference type="Proteomes" id="UP001501427"/>
    </source>
</evidence>
<reference evidence="3 4" key="1">
    <citation type="journal article" date="2019" name="Int. J. Syst. Evol. Microbiol.">
        <title>The Global Catalogue of Microorganisms (GCM) 10K type strain sequencing project: providing services to taxonomists for standard genome sequencing and annotation.</title>
        <authorList>
            <consortium name="The Broad Institute Genomics Platform"/>
            <consortium name="The Broad Institute Genome Sequencing Center for Infectious Disease"/>
            <person name="Wu L."/>
            <person name="Ma J."/>
        </authorList>
    </citation>
    <scope>NUCLEOTIDE SEQUENCE [LARGE SCALE GENOMIC DNA]</scope>
    <source>
        <strain evidence="3 4">JCM 10667</strain>
    </source>
</reference>
<dbReference type="SUPFAM" id="SSF55961">
    <property type="entry name" value="Bet v1-like"/>
    <property type="match status" value="1"/>
</dbReference>
<dbReference type="EMBL" id="BAAAHD010000023">
    <property type="protein sequence ID" value="GAA0563679.1"/>
    <property type="molecule type" value="Genomic_DNA"/>
</dbReference>
<protein>
    <submittedName>
        <fullName evidence="3">SRPBCC family protein</fullName>
    </submittedName>
</protein>
<feature type="compositionally biased region" description="Acidic residues" evidence="1">
    <location>
        <begin position="295"/>
        <end position="310"/>
    </location>
</feature>
<feature type="compositionally biased region" description="Basic and acidic residues" evidence="1">
    <location>
        <begin position="311"/>
        <end position="334"/>
    </location>
</feature>
<proteinExistence type="predicted"/>
<evidence type="ECO:0000259" key="2">
    <source>
        <dbReference type="Pfam" id="PF03364"/>
    </source>
</evidence>
<dbReference type="PANTHER" id="PTHR33824:SF7">
    <property type="entry name" value="POLYKETIDE CYCLASE_DEHYDRASE AND LIPID TRANSPORT SUPERFAMILY PROTEIN"/>
    <property type="match status" value="1"/>
</dbReference>
<dbReference type="Pfam" id="PF03364">
    <property type="entry name" value="Polyketide_cyc"/>
    <property type="match status" value="1"/>
</dbReference>
<evidence type="ECO:0000256" key="1">
    <source>
        <dbReference type="SAM" id="MobiDB-lite"/>
    </source>
</evidence>
<feature type="compositionally biased region" description="Acidic residues" evidence="1">
    <location>
        <begin position="335"/>
        <end position="352"/>
    </location>
</feature>
<organism evidence="3 4">
    <name type="scientific">Actinomadura livida</name>
    <dbReference type="NCBI Taxonomy" id="79909"/>
    <lineage>
        <taxon>Bacteria</taxon>
        <taxon>Bacillati</taxon>
        <taxon>Actinomycetota</taxon>
        <taxon>Actinomycetes</taxon>
        <taxon>Streptosporangiales</taxon>
        <taxon>Thermomonosporaceae</taxon>
        <taxon>Actinomadura</taxon>
    </lineage>
</organism>